<evidence type="ECO:0000256" key="10">
    <source>
        <dbReference type="ARBA" id="ARBA00063837"/>
    </source>
</evidence>
<dbReference type="SUPFAM" id="SSF55021">
    <property type="entry name" value="ACT-like"/>
    <property type="match status" value="1"/>
</dbReference>
<dbReference type="SUPFAM" id="SSF52540">
    <property type="entry name" value="P-loop containing nucleoside triphosphate hydrolases"/>
    <property type="match status" value="1"/>
</dbReference>
<evidence type="ECO:0000256" key="7">
    <source>
        <dbReference type="ARBA" id="ARBA00022970"/>
    </source>
</evidence>
<dbReference type="InterPro" id="IPR027417">
    <property type="entry name" value="P-loop_NTPase"/>
</dbReference>
<evidence type="ECO:0000313" key="13">
    <source>
        <dbReference type="EMBL" id="KFI68651.1"/>
    </source>
</evidence>
<comment type="similarity">
    <text evidence="1">Belongs to the ABC transporter superfamily.</text>
</comment>
<dbReference type="GO" id="GO:0006865">
    <property type="term" value="P:amino acid transport"/>
    <property type="evidence" value="ECO:0007669"/>
    <property type="project" value="UniProtKB-KW"/>
</dbReference>
<dbReference type="InterPro" id="IPR018449">
    <property type="entry name" value="NIL_domain"/>
</dbReference>
<reference evidence="13 14" key="1">
    <citation type="submission" date="2014-03" db="EMBL/GenBank/DDBJ databases">
        <title>Genomics of Bifidobacteria.</title>
        <authorList>
            <person name="Ventura M."/>
            <person name="Milani C."/>
            <person name="Lugli G.A."/>
        </authorList>
    </citation>
    <scope>NUCLEOTIDE SEQUENCE [LARGE SCALE GENOMIC DNA]</scope>
    <source>
        <strain evidence="13 14">LMG 11591</strain>
    </source>
</reference>
<dbReference type="Pfam" id="PF00005">
    <property type="entry name" value="ABC_tran"/>
    <property type="match status" value="1"/>
</dbReference>
<keyword evidence="6" id="KW-1278">Translocase</keyword>
<dbReference type="InterPro" id="IPR003439">
    <property type="entry name" value="ABC_transporter-like_ATP-bd"/>
</dbReference>
<proteinExistence type="inferred from homology"/>
<dbReference type="EMBL" id="JGZB01000003">
    <property type="protein sequence ID" value="KFI68651.1"/>
    <property type="molecule type" value="Genomic_DNA"/>
</dbReference>
<evidence type="ECO:0000256" key="8">
    <source>
        <dbReference type="ARBA" id="ARBA00023136"/>
    </source>
</evidence>
<comment type="subunit">
    <text evidence="10">Homodimer. Forms a membrane-associated complex with FtsX.</text>
</comment>
<dbReference type="STRING" id="1692.BMAGN_0517"/>
<evidence type="ECO:0000256" key="4">
    <source>
        <dbReference type="ARBA" id="ARBA00022741"/>
    </source>
</evidence>
<dbReference type="GO" id="GO:0005886">
    <property type="term" value="C:plasma membrane"/>
    <property type="evidence" value="ECO:0007669"/>
    <property type="project" value="UniProtKB-ARBA"/>
</dbReference>
<protein>
    <submittedName>
        <fullName evidence="13">L-Methionine ABC transporter, ATP-binding protein</fullName>
        <ecNumber evidence="13">3.6.3.32</ecNumber>
    </submittedName>
</protein>
<dbReference type="CDD" id="cd03258">
    <property type="entry name" value="ABC_MetN_methionine_transporter"/>
    <property type="match status" value="1"/>
</dbReference>
<keyword evidence="14" id="KW-1185">Reference proteome</keyword>
<evidence type="ECO:0000256" key="5">
    <source>
        <dbReference type="ARBA" id="ARBA00022840"/>
    </source>
</evidence>
<dbReference type="InterPro" id="IPR041701">
    <property type="entry name" value="MetN_ABC"/>
</dbReference>
<dbReference type="GO" id="GO:0005524">
    <property type="term" value="F:ATP binding"/>
    <property type="evidence" value="ECO:0007669"/>
    <property type="project" value="UniProtKB-KW"/>
</dbReference>
<sequence length="427" mass="46440">MTVTQSNDPIISFDHVVKSYPSATAPGGTFLAVNDVSLDIHEGDIFGIIGYSGAGKSTLVRMINALERPTTGSVTVMGTDLAELSGKQLRALRQKIGMIFQQFNLFSTKTVAENVAYPLQLDHWRKDYQIRRVHDLLEFVGLLDHADKYPSQLSGGQKQRVGIARALATNPKILLADEATSALDPQTTMEVLELLQRVNQKFGVTVVLITHQMSVVQQIANCVAVMSSGSVVETGDVYDVFAAPRDPVTKRFIATAMNGLPDEARVAQMREQWPGRLVTVVVRQHDITDSAGQTVISASGQNISQLIARYGVHSELLYGGIDTVRGIAIGAITYEFTGERAHIDEFLAELAKNSDVVDFGSKDDPVEYATAVSRARIATPLHGRGDENAPARDMRGGDNVRGEMALEQVDDVVDMVEDESTNGGEQR</sequence>
<keyword evidence="5 13" id="KW-0067">ATP-binding</keyword>
<organism evidence="13 14">
    <name type="scientific">Bifidobacterium magnum</name>
    <dbReference type="NCBI Taxonomy" id="1692"/>
    <lineage>
        <taxon>Bacteria</taxon>
        <taxon>Bacillati</taxon>
        <taxon>Actinomycetota</taxon>
        <taxon>Actinomycetes</taxon>
        <taxon>Bifidobacteriales</taxon>
        <taxon>Bifidobacteriaceae</taxon>
        <taxon>Bifidobacterium</taxon>
    </lineage>
</organism>
<evidence type="ECO:0000256" key="1">
    <source>
        <dbReference type="ARBA" id="ARBA00005417"/>
    </source>
</evidence>
<dbReference type="Pfam" id="PF09383">
    <property type="entry name" value="NIL"/>
    <property type="match status" value="1"/>
</dbReference>
<dbReference type="EC" id="3.6.3.32" evidence="13"/>
<keyword evidence="7" id="KW-0029">Amino-acid transport</keyword>
<name>A0A087BCA1_9BIFI</name>
<dbReference type="InterPro" id="IPR003593">
    <property type="entry name" value="AAA+_ATPase"/>
</dbReference>
<dbReference type="PROSITE" id="PS50893">
    <property type="entry name" value="ABC_TRANSPORTER_2"/>
    <property type="match status" value="1"/>
</dbReference>
<dbReference type="FunFam" id="3.40.50.300:FF:000056">
    <property type="entry name" value="Cell division ATP-binding protein FtsE"/>
    <property type="match status" value="1"/>
</dbReference>
<keyword evidence="13" id="KW-0378">Hydrolase</keyword>
<evidence type="ECO:0000259" key="12">
    <source>
        <dbReference type="PROSITE" id="PS50893"/>
    </source>
</evidence>
<evidence type="ECO:0000313" key="14">
    <source>
        <dbReference type="Proteomes" id="UP000029052"/>
    </source>
</evidence>
<evidence type="ECO:0000256" key="9">
    <source>
        <dbReference type="ARBA" id="ARBA00054718"/>
    </source>
</evidence>
<dbReference type="eggNOG" id="COG1135">
    <property type="taxonomic scope" value="Bacteria"/>
</dbReference>
<dbReference type="Proteomes" id="UP000029052">
    <property type="component" value="Unassembled WGS sequence"/>
</dbReference>
<gene>
    <name evidence="13" type="ORF">BMAGN_0517</name>
</gene>
<evidence type="ECO:0000256" key="3">
    <source>
        <dbReference type="ARBA" id="ARBA00022475"/>
    </source>
</evidence>
<dbReference type="PANTHER" id="PTHR43166">
    <property type="entry name" value="AMINO ACID IMPORT ATP-BINDING PROTEIN"/>
    <property type="match status" value="1"/>
</dbReference>
<dbReference type="AlphaFoldDB" id="A0A087BCA1"/>
<dbReference type="SMART" id="SM00382">
    <property type="entry name" value="AAA"/>
    <property type="match status" value="1"/>
</dbReference>
<keyword evidence="2" id="KW-0813">Transport</keyword>
<evidence type="ECO:0000256" key="11">
    <source>
        <dbReference type="SAM" id="MobiDB-lite"/>
    </source>
</evidence>
<dbReference type="Gene3D" id="3.30.70.260">
    <property type="match status" value="1"/>
</dbReference>
<feature type="domain" description="ABC transporter" evidence="12">
    <location>
        <begin position="11"/>
        <end position="253"/>
    </location>
</feature>
<dbReference type="GO" id="GO:0016887">
    <property type="term" value="F:ATP hydrolysis activity"/>
    <property type="evidence" value="ECO:0007669"/>
    <property type="project" value="InterPro"/>
</dbReference>
<keyword evidence="4" id="KW-0547">Nucleotide-binding</keyword>
<feature type="compositionally biased region" description="Basic and acidic residues" evidence="11">
    <location>
        <begin position="383"/>
        <end position="398"/>
    </location>
</feature>
<comment type="caution">
    <text evidence="13">The sequence shown here is derived from an EMBL/GenBank/DDBJ whole genome shotgun (WGS) entry which is preliminary data.</text>
</comment>
<dbReference type="Gene3D" id="3.40.50.300">
    <property type="entry name" value="P-loop containing nucleotide triphosphate hydrolases"/>
    <property type="match status" value="1"/>
</dbReference>
<dbReference type="InterPro" id="IPR017871">
    <property type="entry name" value="ABC_transporter-like_CS"/>
</dbReference>
<feature type="region of interest" description="Disordered" evidence="11">
    <location>
        <begin position="379"/>
        <end position="398"/>
    </location>
</feature>
<keyword evidence="8" id="KW-0472">Membrane</keyword>
<comment type="function">
    <text evidence="9">Part of the ABC transporter FtsEX involved in cellular division. Has ATPase activity.</text>
</comment>
<dbReference type="InterPro" id="IPR045865">
    <property type="entry name" value="ACT-like_dom_sf"/>
</dbReference>
<accession>A0A087BCA1</accession>
<evidence type="ECO:0000256" key="6">
    <source>
        <dbReference type="ARBA" id="ARBA00022967"/>
    </source>
</evidence>
<dbReference type="PANTHER" id="PTHR43166:SF30">
    <property type="entry name" value="METHIONINE IMPORT ATP-BINDING PROTEIN METN"/>
    <property type="match status" value="1"/>
</dbReference>
<keyword evidence="3" id="KW-1003">Cell membrane</keyword>
<evidence type="ECO:0000256" key="2">
    <source>
        <dbReference type="ARBA" id="ARBA00022448"/>
    </source>
</evidence>
<dbReference type="InterPro" id="IPR050086">
    <property type="entry name" value="MetN_ABC_transporter-like"/>
</dbReference>
<dbReference type="PROSITE" id="PS00211">
    <property type="entry name" value="ABC_TRANSPORTER_1"/>
    <property type="match status" value="1"/>
</dbReference>